<dbReference type="EMBL" id="JAZDQT010000002">
    <property type="protein sequence ID" value="MEE1945698.1"/>
    <property type="molecule type" value="Genomic_DNA"/>
</dbReference>
<dbReference type="Pfam" id="PF13715">
    <property type="entry name" value="CarbopepD_reg_2"/>
    <property type="match status" value="1"/>
</dbReference>
<evidence type="ECO:0000259" key="5">
    <source>
        <dbReference type="Pfam" id="PF14905"/>
    </source>
</evidence>
<accession>A0ABU7I8C8</accession>
<dbReference type="RefSeq" id="WP_330108035.1">
    <property type="nucleotide sequence ID" value="NZ_JAZDQT010000002.1"/>
</dbReference>
<name>A0ABU7I8C8_9SPHI</name>
<feature type="domain" description="Outer membrane protein beta-barrel" evidence="5">
    <location>
        <begin position="372"/>
        <end position="768"/>
    </location>
</feature>
<sequence>MKQLLLALWLFPSMLWAQQGILTGRITGKDNLPLQGASINLYATIGDKSLQHTLTDEKGKFKLQLPAVESYIVVSHVGYVAYRSKISADAELNIQLQEETQLLQTVAIQGNRPFVEQQFDRTVVNVDGNLKAGSNAIDILKKLPGVVLLNETELKLEGKSVEIMLDGRLTRLGGQELIQLLSTTSPANISKIELIPMPSAKYDAQGGGAIINIKTLKREKPGYDLVLGLTASHGWKYWNGNSALFGFNVRQKNDFFYGSYSYSFGKQSQQIDRNTYLNEIGTALRDKEVYRTPWFGHNLRLGWDHFLNKNDVIGILITANNGEYNPELTTETRIQRLNSNIVDSLRLNNADNNRLNKGINFNLNYKKLLDSTKRQELSMDLDLGLFKLNTDNHLDLLLQLPNGQALTPNQLFLQDGQTLSGIYSYKVDYSRQLYKGNLELGLKASYVNLDNEFNSLYRTGAGPFADLGSNDFRYRETLLAAYASTRQTWGKFTARVGLRAEQTFTNGHSLTLDSLVQRSYINLFPNVILAYKLGQQNLSLSYARRIGRPSYSYLNPFAIYRNAYSVSRGNPYLNPSFSDQFRLGLNLKNGLSFALSYSYVNNVIKDLQLVDNQTKITTNLKANLHTNNNAALYVTYASQFFKVWDFNVSMGSSLNSYQFAYQNQTVEVKQWAGTANMNSHFKLSNQWYADLDFYGSTRVTYGNQVNLPFYTVGAGIGKSLWKDKATLALSANDIFFSSIQKGVANYGNYQSDYSSRYDSRSFRLSFNYRFGNSKVEVRKRNSGSAEEQGRNQ</sequence>
<proteinExistence type="predicted"/>
<comment type="subcellular location">
    <subcellularLocation>
        <location evidence="1">Cell outer membrane</location>
    </subcellularLocation>
</comment>
<evidence type="ECO:0000256" key="2">
    <source>
        <dbReference type="ARBA" id="ARBA00023136"/>
    </source>
</evidence>
<keyword evidence="4" id="KW-0732">Signal</keyword>
<dbReference type="SUPFAM" id="SSF49464">
    <property type="entry name" value="Carboxypeptidase regulatory domain-like"/>
    <property type="match status" value="1"/>
</dbReference>
<comment type="caution">
    <text evidence="6">The sequence shown here is derived from an EMBL/GenBank/DDBJ whole genome shotgun (WGS) entry which is preliminary data.</text>
</comment>
<dbReference type="Pfam" id="PF14905">
    <property type="entry name" value="OMP_b-brl_3"/>
    <property type="match status" value="1"/>
</dbReference>
<dbReference type="SUPFAM" id="SSF56935">
    <property type="entry name" value="Porins"/>
    <property type="match status" value="1"/>
</dbReference>
<evidence type="ECO:0000313" key="7">
    <source>
        <dbReference type="Proteomes" id="UP001336835"/>
    </source>
</evidence>
<feature type="signal peptide" evidence="4">
    <location>
        <begin position="1"/>
        <end position="17"/>
    </location>
</feature>
<evidence type="ECO:0000256" key="3">
    <source>
        <dbReference type="ARBA" id="ARBA00023237"/>
    </source>
</evidence>
<dbReference type="Proteomes" id="UP001336835">
    <property type="component" value="Unassembled WGS sequence"/>
</dbReference>
<dbReference type="InterPro" id="IPR008969">
    <property type="entry name" value="CarboxyPept-like_regulatory"/>
</dbReference>
<dbReference type="Gene3D" id="2.40.170.20">
    <property type="entry name" value="TonB-dependent receptor, beta-barrel domain"/>
    <property type="match status" value="1"/>
</dbReference>
<dbReference type="Gene3D" id="2.60.40.1120">
    <property type="entry name" value="Carboxypeptidase-like, regulatory domain"/>
    <property type="match status" value="1"/>
</dbReference>
<evidence type="ECO:0000256" key="4">
    <source>
        <dbReference type="SAM" id="SignalP"/>
    </source>
</evidence>
<organism evidence="6 7">
    <name type="scientific">Pedobacter albus</name>
    <dbReference type="NCBI Taxonomy" id="3113905"/>
    <lineage>
        <taxon>Bacteria</taxon>
        <taxon>Pseudomonadati</taxon>
        <taxon>Bacteroidota</taxon>
        <taxon>Sphingobacteriia</taxon>
        <taxon>Sphingobacteriales</taxon>
        <taxon>Sphingobacteriaceae</taxon>
        <taxon>Pedobacter</taxon>
    </lineage>
</organism>
<gene>
    <name evidence="6" type="ORF">VRU48_11320</name>
</gene>
<keyword evidence="3" id="KW-0998">Cell outer membrane</keyword>
<keyword evidence="2" id="KW-0472">Membrane</keyword>
<protein>
    <submittedName>
        <fullName evidence="6">Outer membrane beta-barrel family protein</fullName>
    </submittedName>
</protein>
<dbReference type="InterPro" id="IPR036942">
    <property type="entry name" value="Beta-barrel_TonB_sf"/>
</dbReference>
<evidence type="ECO:0000313" key="6">
    <source>
        <dbReference type="EMBL" id="MEE1945698.1"/>
    </source>
</evidence>
<dbReference type="InterPro" id="IPR041700">
    <property type="entry name" value="OMP_b-brl_3"/>
</dbReference>
<keyword evidence="7" id="KW-1185">Reference proteome</keyword>
<evidence type="ECO:0000256" key="1">
    <source>
        <dbReference type="ARBA" id="ARBA00004442"/>
    </source>
</evidence>
<feature type="chain" id="PRO_5047220674" evidence="4">
    <location>
        <begin position="18"/>
        <end position="792"/>
    </location>
</feature>
<reference evidence="6 7" key="1">
    <citation type="submission" date="2024-01" db="EMBL/GenBank/DDBJ databases">
        <title>Pedobacter sp. nov., isolated from fresh soil.</title>
        <authorList>
            <person name="Le N.T.T."/>
        </authorList>
    </citation>
    <scope>NUCLEOTIDE SEQUENCE [LARGE SCALE GENOMIC DNA]</scope>
    <source>
        <strain evidence="6 7">KR3-3</strain>
    </source>
</reference>